<evidence type="ECO:0000256" key="1">
    <source>
        <dbReference type="SAM" id="MobiDB-lite"/>
    </source>
</evidence>
<gene>
    <name evidence="2" type="ORF">MKAN_07755</name>
</gene>
<feature type="region of interest" description="Disordered" evidence="1">
    <location>
        <begin position="1"/>
        <end position="33"/>
    </location>
</feature>
<reference evidence="2 3" key="1">
    <citation type="submission" date="2013-10" db="EMBL/GenBank/DDBJ databases">
        <title>Genome sequence of Mycobacterium kansasii.</title>
        <authorList>
            <consortium name="McGill University Mycobacterium genome consortium"/>
            <person name="Veyrier F.J."/>
            <person name="Behr M.A."/>
        </authorList>
    </citation>
    <scope>NUCLEOTIDE SEQUENCE [LARGE SCALE GENOMIC DNA]</scope>
    <source>
        <strain evidence="2 3">ATCC 12478</strain>
    </source>
</reference>
<evidence type="ECO:0000313" key="2">
    <source>
        <dbReference type="EMBL" id="AGZ54090.1"/>
    </source>
</evidence>
<dbReference type="KEGG" id="mkn:MKAN_07755"/>
<protein>
    <submittedName>
        <fullName evidence="2">Uncharacterized protein</fullName>
    </submittedName>
</protein>
<feature type="compositionally biased region" description="Basic and acidic residues" evidence="1">
    <location>
        <begin position="16"/>
        <end position="25"/>
    </location>
</feature>
<accession>U5X1B1</accession>
<evidence type="ECO:0000313" key="3">
    <source>
        <dbReference type="Proteomes" id="UP000017786"/>
    </source>
</evidence>
<dbReference type="Proteomes" id="UP000017786">
    <property type="component" value="Chromosome"/>
</dbReference>
<proteinExistence type="predicted"/>
<dbReference type="EMBL" id="CP006835">
    <property type="protein sequence ID" value="AGZ54090.1"/>
    <property type="molecule type" value="Genomic_DNA"/>
</dbReference>
<dbReference type="AlphaFoldDB" id="U5X1B1"/>
<organism evidence="2 3">
    <name type="scientific">Mycobacterium kansasii ATCC 12478</name>
    <dbReference type="NCBI Taxonomy" id="557599"/>
    <lineage>
        <taxon>Bacteria</taxon>
        <taxon>Bacillati</taxon>
        <taxon>Actinomycetota</taxon>
        <taxon>Actinomycetes</taxon>
        <taxon>Mycobacteriales</taxon>
        <taxon>Mycobacteriaceae</taxon>
        <taxon>Mycobacterium</taxon>
    </lineage>
</organism>
<dbReference type="HOGENOM" id="CLU_3382786_0_0_11"/>
<sequence>MDTNLVTDNVVGKSGNPDDRVEAKSRGPYFRVD</sequence>
<name>U5X1B1_MYCKA</name>